<comment type="caution">
    <text evidence="1">The sequence shown here is derived from an EMBL/GenBank/DDBJ whole genome shotgun (WGS) entry which is preliminary data.</text>
</comment>
<gene>
    <name evidence="1" type="ORF">GRF29_69g1840153</name>
</gene>
<accession>A0AAN6LYF3</accession>
<evidence type="ECO:0000313" key="1">
    <source>
        <dbReference type="EMBL" id="KAK3209456.1"/>
    </source>
</evidence>
<dbReference type="PANTHER" id="PTHR40619">
    <property type="entry name" value="FUNGAL STAND N-TERMINAL GOODBYE DOMAIN-CONTAINING PROTEIN"/>
    <property type="match status" value="1"/>
</dbReference>
<reference evidence="1 2" key="1">
    <citation type="submission" date="2021-02" db="EMBL/GenBank/DDBJ databases">
        <title>Genome assembly of Pseudopithomyces chartarum.</title>
        <authorList>
            <person name="Jauregui R."/>
            <person name="Singh J."/>
            <person name="Voisey C."/>
        </authorList>
    </citation>
    <scope>NUCLEOTIDE SEQUENCE [LARGE SCALE GENOMIC DNA]</scope>
    <source>
        <strain evidence="1 2">AGR01</strain>
    </source>
</reference>
<sequence>MANDSYGEKLIKRISDIDIAHASFKGETEKLLHWRAKFISHNGIVTRMATQQIDMNLRSVDVKIHELQKEQRKVGQEISAVGSKIANNVSTVLQDLQKNAQWLQDREECSHKLLSQALRIKELEKQLQDKTIRASTLAQRLELSSLSDNAVADANLALSEGLNQCARYQARAKHIAEAEEFRDWFVYKGSKILCVDGNSDQDSLSPTAFLASLVKQNMSSQANKILVLPFFCGLHTNAVELDKHTISGPILLLRNLIAQILDLENIDAGKHLQFLNEDHVRAMECMDVRSYLKALKSLLISLVRNYRGVLIIIESIDFYDKERYQAELKQIMKFLANVTNEIPSREGRLKVLIMASSQSKMFRRFSGVDILDVPEEIECDGEAYESF</sequence>
<protein>
    <submittedName>
        <fullName evidence="1">Uncharacterized protein</fullName>
    </submittedName>
</protein>
<dbReference type="AlphaFoldDB" id="A0AAN6LYF3"/>
<keyword evidence="2" id="KW-1185">Reference proteome</keyword>
<dbReference type="EMBL" id="WVTA01000006">
    <property type="protein sequence ID" value="KAK3209456.1"/>
    <property type="molecule type" value="Genomic_DNA"/>
</dbReference>
<evidence type="ECO:0000313" key="2">
    <source>
        <dbReference type="Proteomes" id="UP001280581"/>
    </source>
</evidence>
<dbReference type="PANTHER" id="PTHR40619:SF3">
    <property type="entry name" value="FUNGAL STAND N-TERMINAL GOODBYE DOMAIN-CONTAINING PROTEIN"/>
    <property type="match status" value="1"/>
</dbReference>
<organism evidence="1 2">
    <name type="scientific">Pseudopithomyces chartarum</name>
    <dbReference type="NCBI Taxonomy" id="1892770"/>
    <lineage>
        <taxon>Eukaryota</taxon>
        <taxon>Fungi</taxon>
        <taxon>Dikarya</taxon>
        <taxon>Ascomycota</taxon>
        <taxon>Pezizomycotina</taxon>
        <taxon>Dothideomycetes</taxon>
        <taxon>Pleosporomycetidae</taxon>
        <taxon>Pleosporales</taxon>
        <taxon>Massarineae</taxon>
        <taxon>Didymosphaeriaceae</taxon>
        <taxon>Pseudopithomyces</taxon>
    </lineage>
</organism>
<name>A0AAN6LYF3_9PLEO</name>
<dbReference type="Proteomes" id="UP001280581">
    <property type="component" value="Unassembled WGS sequence"/>
</dbReference>
<proteinExistence type="predicted"/>